<feature type="active site" description="Proton acceptor" evidence="8">
    <location>
        <position position="68"/>
    </location>
</feature>
<dbReference type="PANTHER" id="PTHR20275">
    <property type="entry name" value="NAD KINASE"/>
    <property type="match status" value="1"/>
</dbReference>
<evidence type="ECO:0000313" key="10">
    <source>
        <dbReference type="Proteomes" id="UP000619545"/>
    </source>
</evidence>
<dbReference type="GO" id="GO:0005524">
    <property type="term" value="F:ATP binding"/>
    <property type="evidence" value="ECO:0007669"/>
    <property type="project" value="UniProtKB-KW"/>
</dbReference>
<comment type="similarity">
    <text evidence="8">Belongs to the NAD kinase family.</text>
</comment>
<proteinExistence type="inferred from homology"/>
<keyword evidence="7 8" id="KW-0520">NAD</keyword>
<dbReference type="InterPro" id="IPR002504">
    <property type="entry name" value="NADK"/>
</dbReference>
<feature type="binding site" evidence="8">
    <location>
        <begin position="179"/>
        <end position="184"/>
    </location>
    <ligand>
        <name>NAD(+)</name>
        <dbReference type="ChEBI" id="CHEBI:57540"/>
    </ligand>
</feature>
<feature type="binding site" evidence="8">
    <location>
        <begin position="138"/>
        <end position="139"/>
    </location>
    <ligand>
        <name>NAD(+)</name>
        <dbReference type="ChEBI" id="CHEBI:57540"/>
    </ligand>
</feature>
<evidence type="ECO:0000256" key="1">
    <source>
        <dbReference type="ARBA" id="ARBA00022490"/>
    </source>
</evidence>
<comment type="catalytic activity">
    <reaction evidence="8">
        <text>NAD(+) + ATP = ADP + NADP(+) + H(+)</text>
        <dbReference type="Rhea" id="RHEA:18629"/>
        <dbReference type="ChEBI" id="CHEBI:15378"/>
        <dbReference type="ChEBI" id="CHEBI:30616"/>
        <dbReference type="ChEBI" id="CHEBI:57540"/>
        <dbReference type="ChEBI" id="CHEBI:58349"/>
        <dbReference type="ChEBI" id="CHEBI:456216"/>
        <dbReference type="EC" id="2.7.1.23"/>
    </reaction>
</comment>
<feature type="binding site" evidence="8">
    <location>
        <position position="73"/>
    </location>
    <ligand>
        <name>NAD(+)</name>
        <dbReference type="ChEBI" id="CHEBI:57540"/>
    </ligand>
</feature>
<dbReference type="SMR" id="A0A832T9M8"/>
<feature type="binding site" evidence="8">
    <location>
        <position position="237"/>
    </location>
    <ligand>
        <name>NAD(+)</name>
        <dbReference type="ChEBI" id="CHEBI:57540"/>
    </ligand>
</feature>
<evidence type="ECO:0000256" key="2">
    <source>
        <dbReference type="ARBA" id="ARBA00022679"/>
    </source>
</evidence>
<protein>
    <recommendedName>
        <fullName evidence="8">NAD kinase</fullName>
        <ecNumber evidence="8">2.7.1.23</ecNumber>
    </recommendedName>
    <alternativeName>
        <fullName evidence="8">ATP-dependent NAD kinase</fullName>
    </alternativeName>
</protein>
<reference evidence="9" key="1">
    <citation type="journal article" date="2020" name="bioRxiv">
        <title>A rank-normalized archaeal taxonomy based on genome phylogeny resolves widespread incomplete and uneven classifications.</title>
        <authorList>
            <person name="Rinke C."/>
            <person name="Chuvochina M."/>
            <person name="Mussig A.J."/>
            <person name="Chaumeil P.-A."/>
            <person name="Waite D.W."/>
            <person name="Whitman W.B."/>
            <person name="Parks D.H."/>
            <person name="Hugenholtz P."/>
        </authorList>
    </citation>
    <scope>NUCLEOTIDE SEQUENCE</scope>
    <source>
        <strain evidence="9">UBA8853</strain>
    </source>
</reference>
<feature type="binding site" evidence="8">
    <location>
        <begin position="68"/>
        <end position="69"/>
    </location>
    <ligand>
        <name>NAD(+)</name>
        <dbReference type="ChEBI" id="CHEBI:57540"/>
    </ligand>
</feature>
<evidence type="ECO:0000256" key="3">
    <source>
        <dbReference type="ARBA" id="ARBA00022741"/>
    </source>
</evidence>
<keyword evidence="4 8" id="KW-0418">Kinase</keyword>
<dbReference type="GO" id="GO:0005737">
    <property type="term" value="C:cytoplasm"/>
    <property type="evidence" value="ECO:0007669"/>
    <property type="project" value="UniProtKB-SubCell"/>
</dbReference>
<sequence length="276" mass="30665">MFRPQVVGVTGRTDLGRAVRVAERVCRLCDREGFEVLVDDSLGIGEYPRVNLKDMGKEVDMIITIGGDGTILRVSRITSEYEVPILGVNLGKFGFLTEVSESGLKEAVSRLARGDFNLEEHRKLRIKIGGSDEGDALNEVTVITSRPAKMIRYRLSIDGFELETTWADGVLVATPTGSTAYSLSAGGPIVEPQVECSIITPLNPFKLEARPMVVSMDRRVEIDVDDPERAEVVVDGQEYMNLDGTVSVTRSPNVARFIRFGSTYFERLKEKFLRWD</sequence>
<evidence type="ECO:0000256" key="4">
    <source>
        <dbReference type="ARBA" id="ARBA00022777"/>
    </source>
</evidence>
<dbReference type="RefSeq" id="WP_011019111.1">
    <property type="nucleotide sequence ID" value="NZ_DUJS01000002.1"/>
</dbReference>
<dbReference type="GO" id="GO:0019674">
    <property type="term" value="P:NAD+ metabolic process"/>
    <property type="evidence" value="ECO:0007669"/>
    <property type="project" value="InterPro"/>
</dbReference>
<dbReference type="Gene3D" id="2.60.200.30">
    <property type="entry name" value="Probable inorganic polyphosphate/atp-NAD kinase, domain 2"/>
    <property type="match status" value="1"/>
</dbReference>
<dbReference type="GO" id="GO:0003951">
    <property type="term" value="F:NAD+ kinase activity"/>
    <property type="evidence" value="ECO:0007669"/>
    <property type="project" value="UniProtKB-UniRule"/>
</dbReference>
<dbReference type="GO" id="GO:0006741">
    <property type="term" value="P:NADP+ biosynthetic process"/>
    <property type="evidence" value="ECO:0007669"/>
    <property type="project" value="UniProtKB-UniRule"/>
</dbReference>
<dbReference type="Pfam" id="PF01513">
    <property type="entry name" value="NAD_kinase"/>
    <property type="match status" value="1"/>
</dbReference>
<evidence type="ECO:0000256" key="8">
    <source>
        <dbReference type="HAMAP-Rule" id="MF_00361"/>
    </source>
</evidence>
<evidence type="ECO:0000256" key="6">
    <source>
        <dbReference type="ARBA" id="ARBA00022857"/>
    </source>
</evidence>
<comment type="caution">
    <text evidence="8">Lacks conserved residue(s) required for the propagation of feature annotation.</text>
</comment>
<dbReference type="SUPFAM" id="SSF111331">
    <property type="entry name" value="NAD kinase/diacylglycerol kinase-like"/>
    <property type="match status" value="1"/>
</dbReference>
<feature type="binding site" evidence="8">
    <location>
        <position position="149"/>
    </location>
    <ligand>
        <name>NAD(+)</name>
        <dbReference type="ChEBI" id="CHEBI:57540"/>
    </ligand>
</feature>
<organism evidence="9 10">
    <name type="scientific">Methanopyrus kandleri</name>
    <dbReference type="NCBI Taxonomy" id="2320"/>
    <lineage>
        <taxon>Archaea</taxon>
        <taxon>Methanobacteriati</taxon>
        <taxon>Methanobacteriota</taxon>
        <taxon>Methanomada group</taxon>
        <taxon>Methanopyri</taxon>
        <taxon>Methanopyrales</taxon>
        <taxon>Methanopyraceae</taxon>
        <taxon>Methanopyrus</taxon>
    </lineage>
</organism>
<dbReference type="PANTHER" id="PTHR20275:SF43">
    <property type="entry name" value="BIFUNCTIONAL NADP PHOSPHATASE_NAD KINASE"/>
    <property type="match status" value="1"/>
</dbReference>
<dbReference type="InterPro" id="IPR017438">
    <property type="entry name" value="ATP-NAD_kinase_N"/>
</dbReference>
<evidence type="ECO:0000256" key="5">
    <source>
        <dbReference type="ARBA" id="ARBA00022840"/>
    </source>
</evidence>
<comment type="function">
    <text evidence="8">Involved in the regulation of the intracellular balance of NAD and NADP, and is a key enzyme in the biosynthesis of NADP. Catalyzes specifically the phosphorylation on 2'-hydroxyl of the adenosine moiety of NAD to yield NADP.</text>
</comment>
<dbReference type="Pfam" id="PF20143">
    <property type="entry name" value="NAD_kinase_C"/>
    <property type="match status" value="1"/>
</dbReference>
<name>A0A832T9M8_9EURY</name>
<comment type="subcellular location">
    <subcellularLocation>
        <location evidence="8">Cytoplasm</location>
    </subcellularLocation>
</comment>
<keyword evidence="3 8" id="KW-0547">Nucleotide-binding</keyword>
<accession>A0A832T9M8</accession>
<keyword evidence="2 8" id="KW-0808">Transferase</keyword>
<dbReference type="EMBL" id="DUJS01000002">
    <property type="protein sequence ID" value="HII70031.1"/>
    <property type="molecule type" value="Genomic_DNA"/>
</dbReference>
<keyword evidence="6 8" id="KW-0521">NADP</keyword>
<dbReference type="Proteomes" id="UP000619545">
    <property type="component" value="Unassembled WGS sequence"/>
</dbReference>
<dbReference type="EC" id="2.7.1.23" evidence="8"/>
<dbReference type="InterPro" id="IPR017437">
    <property type="entry name" value="ATP-NAD_kinase_PpnK-typ_C"/>
</dbReference>
<dbReference type="AlphaFoldDB" id="A0A832T9M8"/>
<keyword evidence="5 8" id="KW-0067">ATP-binding</keyword>
<gene>
    <name evidence="8" type="primary">nadK</name>
    <name evidence="9" type="ORF">HA336_02205</name>
</gene>
<dbReference type="GO" id="GO:0046872">
    <property type="term" value="F:metal ion binding"/>
    <property type="evidence" value="ECO:0007669"/>
    <property type="project" value="UniProtKB-UniRule"/>
</dbReference>
<dbReference type="GeneID" id="1476843"/>
<dbReference type="Gene3D" id="3.40.50.10330">
    <property type="entry name" value="Probable inorganic polyphosphate/atp-NAD kinase, domain 1"/>
    <property type="match status" value="1"/>
</dbReference>
<dbReference type="InterPro" id="IPR016064">
    <property type="entry name" value="NAD/diacylglycerol_kinase_sf"/>
</dbReference>
<evidence type="ECO:0000313" key="9">
    <source>
        <dbReference type="EMBL" id="HII70031.1"/>
    </source>
</evidence>
<dbReference type="OMA" id="SMCHFEI"/>
<evidence type="ECO:0000256" key="7">
    <source>
        <dbReference type="ARBA" id="ARBA00023027"/>
    </source>
</evidence>
<dbReference type="HAMAP" id="MF_00361">
    <property type="entry name" value="NAD_kinase"/>
    <property type="match status" value="1"/>
</dbReference>
<comment type="cofactor">
    <cofactor evidence="8">
        <name>a divalent metal cation</name>
        <dbReference type="ChEBI" id="CHEBI:60240"/>
    </cofactor>
</comment>
<feature type="binding site" evidence="8">
    <location>
        <position position="168"/>
    </location>
    <ligand>
        <name>NAD(+)</name>
        <dbReference type="ChEBI" id="CHEBI:57540"/>
    </ligand>
</feature>
<keyword evidence="1 8" id="KW-0963">Cytoplasm</keyword>
<comment type="caution">
    <text evidence="9">The sequence shown here is derived from an EMBL/GenBank/DDBJ whole genome shotgun (WGS) entry which is preliminary data.</text>
</comment>